<dbReference type="PANTHER" id="PTHR30417">
    <property type="entry name" value="N-ACETYLMURAMOYL-L-ALANINE AMIDASE AMID"/>
    <property type="match status" value="1"/>
</dbReference>
<gene>
    <name evidence="7" type="ORF">RM545_11245</name>
</gene>
<dbReference type="Pfam" id="PF01510">
    <property type="entry name" value="Amidase_2"/>
    <property type="match status" value="1"/>
</dbReference>
<evidence type="ECO:0000256" key="3">
    <source>
        <dbReference type="ARBA" id="ARBA00022801"/>
    </source>
</evidence>
<organism evidence="7 8">
    <name type="scientific">Autumnicola lenta</name>
    <dbReference type="NCBI Taxonomy" id="3075593"/>
    <lineage>
        <taxon>Bacteria</taxon>
        <taxon>Pseudomonadati</taxon>
        <taxon>Bacteroidota</taxon>
        <taxon>Flavobacteriia</taxon>
        <taxon>Flavobacteriales</taxon>
        <taxon>Flavobacteriaceae</taxon>
        <taxon>Autumnicola</taxon>
    </lineage>
</organism>
<evidence type="ECO:0000256" key="4">
    <source>
        <dbReference type="ARBA" id="ARBA00023316"/>
    </source>
</evidence>
<keyword evidence="3 7" id="KW-0378">Hydrolase</keyword>
<feature type="domain" description="N-acetylmuramoyl-L-alanine amidase" evidence="6">
    <location>
        <begin position="67"/>
        <end position="200"/>
    </location>
</feature>
<evidence type="ECO:0000259" key="6">
    <source>
        <dbReference type="SMART" id="SM00644"/>
    </source>
</evidence>
<dbReference type="Proteomes" id="UP001245285">
    <property type="component" value="Unassembled WGS sequence"/>
</dbReference>
<keyword evidence="4" id="KW-0961">Cell wall biogenesis/degradation</keyword>
<evidence type="ECO:0000256" key="2">
    <source>
        <dbReference type="ARBA" id="ARBA00011901"/>
    </source>
</evidence>
<keyword evidence="5" id="KW-0732">Signal</keyword>
<evidence type="ECO:0000256" key="1">
    <source>
        <dbReference type="ARBA" id="ARBA00001561"/>
    </source>
</evidence>
<accession>A0ABU3CLN9</accession>
<protein>
    <recommendedName>
        <fullName evidence="2">N-acetylmuramoyl-L-alanine amidase</fullName>
        <ecNumber evidence="2">3.5.1.28</ecNumber>
    </recommendedName>
</protein>
<feature type="chain" id="PRO_5046785865" description="N-acetylmuramoyl-L-alanine amidase" evidence="5">
    <location>
        <begin position="32"/>
        <end position="318"/>
    </location>
</feature>
<feature type="signal peptide" evidence="5">
    <location>
        <begin position="1"/>
        <end position="31"/>
    </location>
</feature>
<comment type="caution">
    <text evidence="7">The sequence shown here is derived from an EMBL/GenBank/DDBJ whole genome shotgun (WGS) entry which is preliminary data.</text>
</comment>
<dbReference type="EMBL" id="JAVRHO010000014">
    <property type="protein sequence ID" value="MDT0647265.1"/>
    <property type="molecule type" value="Genomic_DNA"/>
</dbReference>
<dbReference type="SUPFAM" id="SSF55846">
    <property type="entry name" value="N-acetylmuramoyl-L-alanine amidase-like"/>
    <property type="match status" value="1"/>
</dbReference>
<sequence>MKSISIKTVYRLTFFLPVLLLLNSCATNPYAKTNRVYKKQTKVFAKELRISPEEEIAKNPNIKYGEYWVGTTNFNLRRPNYVILHHTAQDSVEQTLNTFVTPQRQVSAHYVIGHNGEVYHMLNDYYRAWHGGVGSWGTTTDLNSASIGIELDNDGFEEFSDAQIESLIEVLKMLREKYKIPAQNVIGHSDIAPSRKVDPSVFFPWEKLAEEGFGIWYNEEVVDNLQLESEFYNYDKQLLIMERHFPGRKLPFLDRLLFPNIIPSDFNYEDALKIIGYDTSNLSSAIQAFELHFIQKDVNGVLSDYDLKVLYDIYRKSF</sequence>
<dbReference type="SMART" id="SM00644">
    <property type="entry name" value="Ami_2"/>
    <property type="match status" value="1"/>
</dbReference>
<evidence type="ECO:0000313" key="8">
    <source>
        <dbReference type="Proteomes" id="UP001245285"/>
    </source>
</evidence>
<dbReference type="CDD" id="cd06583">
    <property type="entry name" value="PGRP"/>
    <property type="match status" value="1"/>
</dbReference>
<dbReference type="InterPro" id="IPR036505">
    <property type="entry name" value="Amidase/PGRP_sf"/>
</dbReference>
<dbReference type="Gene3D" id="3.40.80.10">
    <property type="entry name" value="Peptidoglycan recognition protein-like"/>
    <property type="match status" value="1"/>
</dbReference>
<evidence type="ECO:0000313" key="7">
    <source>
        <dbReference type="EMBL" id="MDT0647265.1"/>
    </source>
</evidence>
<reference evidence="7 8" key="1">
    <citation type="submission" date="2023-09" db="EMBL/GenBank/DDBJ databases">
        <authorList>
            <person name="Rey-Velasco X."/>
        </authorList>
    </citation>
    <scope>NUCLEOTIDE SEQUENCE [LARGE SCALE GENOMIC DNA]</scope>
    <source>
        <strain evidence="7 8">F260</strain>
    </source>
</reference>
<keyword evidence="8" id="KW-1185">Reference proteome</keyword>
<dbReference type="PANTHER" id="PTHR30417:SF1">
    <property type="entry name" value="N-ACETYLMURAMOYL-L-ALANINE AMIDASE AMID"/>
    <property type="match status" value="1"/>
</dbReference>
<dbReference type="InterPro" id="IPR002502">
    <property type="entry name" value="Amidase_domain"/>
</dbReference>
<dbReference type="GO" id="GO:0008745">
    <property type="term" value="F:N-acetylmuramoyl-L-alanine amidase activity"/>
    <property type="evidence" value="ECO:0007669"/>
    <property type="project" value="UniProtKB-EC"/>
</dbReference>
<dbReference type="InterPro" id="IPR051206">
    <property type="entry name" value="NAMLAA_amidase_2"/>
</dbReference>
<dbReference type="EC" id="3.5.1.28" evidence="2"/>
<dbReference type="RefSeq" id="WP_311495374.1">
    <property type="nucleotide sequence ID" value="NZ_JAVRHO010000014.1"/>
</dbReference>
<comment type="catalytic activity">
    <reaction evidence="1">
        <text>Hydrolyzes the link between N-acetylmuramoyl residues and L-amino acid residues in certain cell-wall glycopeptides.</text>
        <dbReference type="EC" id="3.5.1.28"/>
    </reaction>
</comment>
<proteinExistence type="predicted"/>
<name>A0ABU3CLN9_9FLAO</name>
<evidence type="ECO:0000256" key="5">
    <source>
        <dbReference type="SAM" id="SignalP"/>
    </source>
</evidence>